<evidence type="ECO:0000256" key="3">
    <source>
        <dbReference type="ARBA" id="ARBA00022692"/>
    </source>
</evidence>
<evidence type="ECO:0000256" key="1">
    <source>
        <dbReference type="ARBA" id="ARBA00004141"/>
    </source>
</evidence>
<organism evidence="9 10">
    <name type="scientific">Exophiala bonariae</name>
    <dbReference type="NCBI Taxonomy" id="1690606"/>
    <lineage>
        <taxon>Eukaryota</taxon>
        <taxon>Fungi</taxon>
        <taxon>Dikarya</taxon>
        <taxon>Ascomycota</taxon>
        <taxon>Pezizomycotina</taxon>
        <taxon>Eurotiomycetes</taxon>
        <taxon>Chaetothyriomycetidae</taxon>
        <taxon>Chaetothyriales</taxon>
        <taxon>Herpotrichiellaceae</taxon>
        <taxon>Exophiala</taxon>
    </lineage>
</organism>
<dbReference type="InterPro" id="IPR020846">
    <property type="entry name" value="MFS_dom"/>
</dbReference>
<feature type="transmembrane region" description="Helical" evidence="7">
    <location>
        <begin position="85"/>
        <end position="111"/>
    </location>
</feature>
<dbReference type="PANTHER" id="PTHR23504">
    <property type="entry name" value="MAJOR FACILITATOR SUPERFAMILY DOMAIN-CONTAINING PROTEIN 10"/>
    <property type="match status" value="1"/>
</dbReference>
<sequence>MVKESKRALQWPKQQLLILAICRFGEPVIMTSVYPYIPEMIQSFNIPDDKVAKWAGLLAATFSLSQSLTGIAWGRASDKFGRKPIILVALTCTMVFSVGFGFSSNLVWAFMWRSLQGLSNANAGIIRTAVAELVPQKELQPRAFSIMPLVWNIGSIFGPSIGGSLVRPVERYPGLFGKSKFFADHPFALPNLLISILFLIGISAGILFFRETLEEKKSQRDYGLLLGKVLTASCTKRKRARGWSNPEESEPFLDGTASELSSPVANRAPPLPKKNPGWAQVFSRQSNINLVVYTFIAMHSAAYDQLLAIFMHYPVQSSHDPEVHLPLKFAGGFGIGSNQIGLLFTVYGVFGMLVQFFIFPPFARKYGVLNCLKACSLAFPLIYVATPFTALLPTNSMRQGVMMVMMLMKGFCGIFAFPCSTILLTNSASSLSILGTLNGVATSISAVGRAAGPALAGATFSAGVDIGYVIICWWTLALVGVLGAVPVWGLVEMEGFARSSSDDDDDSEDEDDEDATEIDEDFDDDYFDEDSRAEEEVRFITTDADDRTAKTSSISSSGGVRETRPRRPSHASSKASDVFDADEDEGSLPGSGSLSPITSRGSQPRPRNRSSHRELRRIASPIGLGPGVIPTGSRRYSSDLGATRSGLGVGGTSFN</sequence>
<feature type="transmembrane region" description="Helical" evidence="7">
    <location>
        <begin position="371"/>
        <end position="392"/>
    </location>
</feature>
<feature type="domain" description="Major facilitator superfamily (MFS) profile" evidence="8">
    <location>
        <begin position="15"/>
        <end position="495"/>
    </location>
</feature>
<keyword evidence="2" id="KW-0813">Transport</keyword>
<dbReference type="Pfam" id="PF07690">
    <property type="entry name" value="MFS_1"/>
    <property type="match status" value="1"/>
</dbReference>
<dbReference type="InterPro" id="IPR011701">
    <property type="entry name" value="MFS"/>
</dbReference>
<feature type="compositionally biased region" description="Acidic residues" evidence="6">
    <location>
        <begin position="502"/>
        <end position="533"/>
    </location>
</feature>
<feature type="compositionally biased region" description="Low complexity" evidence="6">
    <location>
        <begin position="587"/>
        <end position="596"/>
    </location>
</feature>
<dbReference type="RefSeq" id="XP_064707618.1">
    <property type="nucleotide sequence ID" value="XM_064856442.1"/>
</dbReference>
<feature type="transmembrane region" description="Helical" evidence="7">
    <location>
        <begin position="333"/>
        <end position="359"/>
    </location>
</feature>
<evidence type="ECO:0000256" key="4">
    <source>
        <dbReference type="ARBA" id="ARBA00022989"/>
    </source>
</evidence>
<dbReference type="CDD" id="cd17330">
    <property type="entry name" value="MFS_SLC46_TetA_like"/>
    <property type="match status" value="1"/>
</dbReference>
<evidence type="ECO:0000313" key="10">
    <source>
        <dbReference type="Proteomes" id="UP001358417"/>
    </source>
</evidence>
<feature type="transmembrane region" description="Helical" evidence="7">
    <location>
        <begin position="404"/>
        <end position="425"/>
    </location>
</feature>
<dbReference type="PANTHER" id="PTHR23504:SF8">
    <property type="entry name" value="TRANSPORTER, PUTATIVE (AFU_ORTHOLOGUE AFUA_1G03730)-RELATED"/>
    <property type="match status" value="1"/>
</dbReference>
<keyword evidence="3 7" id="KW-0812">Transmembrane</keyword>
<dbReference type="SUPFAM" id="SSF103473">
    <property type="entry name" value="MFS general substrate transporter"/>
    <property type="match status" value="1"/>
</dbReference>
<comment type="caution">
    <text evidence="9">The sequence shown here is derived from an EMBL/GenBank/DDBJ whole genome shotgun (WGS) entry which is preliminary data.</text>
</comment>
<evidence type="ECO:0000256" key="2">
    <source>
        <dbReference type="ARBA" id="ARBA00022448"/>
    </source>
</evidence>
<accession>A0AAV9NDE1</accession>
<dbReference type="GO" id="GO:0016020">
    <property type="term" value="C:membrane"/>
    <property type="evidence" value="ECO:0007669"/>
    <property type="project" value="UniProtKB-SubCell"/>
</dbReference>
<reference evidence="9 10" key="1">
    <citation type="submission" date="2023-08" db="EMBL/GenBank/DDBJ databases">
        <title>Black Yeasts Isolated from many extreme environments.</title>
        <authorList>
            <person name="Coleine C."/>
            <person name="Stajich J.E."/>
            <person name="Selbmann L."/>
        </authorList>
    </citation>
    <scope>NUCLEOTIDE SEQUENCE [LARGE SCALE GENOMIC DNA]</scope>
    <source>
        <strain evidence="9 10">CCFEE 5792</strain>
    </source>
</reference>
<comment type="subcellular location">
    <subcellularLocation>
        <location evidence="1">Membrane</location>
        <topology evidence="1">Multi-pass membrane protein</topology>
    </subcellularLocation>
</comment>
<name>A0AAV9NDE1_9EURO</name>
<dbReference type="GeneID" id="89981073"/>
<feature type="transmembrane region" description="Helical" evidence="7">
    <location>
        <begin position="290"/>
        <end position="313"/>
    </location>
</feature>
<feature type="compositionally biased region" description="Basic and acidic residues" evidence="6">
    <location>
        <begin position="534"/>
        <end position="549"/>
    </location>
</feature>
<evidence type="ECO:0000259" key="8">
    <source>
        <dbReference type="PROSITE" id="PS50850"/>
    </source>
</evidence>
<evidence type="ECO:0000313" key="9">
    <source>
        <dbReference type="EMBL" id="KAK5055187.1"/>
    </source>
</evidence>
<proteinExistence type="predicted"/>
<feature type="transmembrane region" description="Helical" evidence="7">
    <location>
        <begin position="437"/>
        <end position="460"/>
    </location>
</feature>
<dbReference type="AlphaFoldDB" id="A0AAV9NDE1"/>
<dbReference type="GO" id="GO:0022857">
    <property type="term" value="F:transmembrane transporter activity"/>
    <property type="evidence" value="ECO:0007669"/>
    <property type="project" value="InterPro"/>
</dbReference>
<feature type="region of interest" description="Disordered" evidence="6">
    <location>
        <begin position="497"/>
        <end position="655"/>
    </location>
</feature>
<keyword evidence="5 7" id="KW-0472">Membrane</keyword>
<dbReference type="InterPro" id="IPR036259">
    <property type="entry name" value="MFS_trans_sf"/>
</dbReference>
<dbReference type="Proteomes" id="UP001358417">
    <property type="component" value="Unassembled WGS sequence"/>
</dbReference>
<dbReference type="PROSITE" id="PS50850">
    <property type="entry name" value="MFS"/>
    <property type="match status" value="1"/>
</dbReference>
<dbReference type="EMBL" id="JAVRRD010000009">
    <property type="protein sequence ID" value="KAK5055187.1"/>
    <property type="molecule type" value="Genomic_DNA"/>
</dbReference>
<keyword evidence="10" id="KW-1185">Reference proteome</keyword>
<keyword evidence="4 7" id="KW-1133">Transmembrane helix</keyword>
<evidence type="ECO:0000256" key="6">
    <source>
        <dbReference type="SAM" id="MobiDB-lite"/>
    </source>
</evidence>
<evidence type="ECO:0000256" key="5">
    <source>
        <dbReference type="ARBA" id="ARBA00023136"/>
    </source>
</evidence>
<protein>
    <recommendedName>
        <fullName evidence="8">Major facilitator superfamily (MFS) profile domain-containing protein</fullName>
    </recommendedName>
</protein>
<dbReference type="Gene3D" id="1.20.1250.20">
    <property type="entry name" value="MFS general substrate transporter like domains"/>
    <property type="match status" value="1"/>
</dbReference>
<gene>
    <name evidence="9" type="ORF">LTR84_012936</name>
</gene>
<feature type="transmembrane region" description="Helical" evidence="7">
    <location>
        <begin position="466"/>
        <end position="491"/>
    </location>
</feature>
<feature type="transmembrane region" description="Helical" evidence="7">
    <location>
        <begin position="187"/>
        <end position="209"/>
    </location>
</feature>
<evidence type="ECO:0000256" key="7">
    <source>
        <dbReference type="SAM" id="Phobius"/>
    </source>
</evidence>